<evidence type="ECO:0000259" key="1">
    <source>
        <dbReference type="Pfam" id="PF01636"/>
    </source>
</evidence>
<dbReference type="Gene3D" id="3.90.1200.10">
    <property type="match status" value="1"/>
</dbReference>
<name>A0A3A5L313_9GAMM</name>
<evidence type="ECO:0000313" key="3">
    <source>
        <dbReference type="Proteomes" id="UP000270757"/>
    </source>
</evidence>
<gene>
    <name evidence="2" type="ORF">D6J04_10105</name>
</gene>
<sequence length="324" mass="36294">MIFKADWEAAGQAVVLPNAVIDAMVSEALPDRKRYRWERLGGGCANCSILIRREHEPVYVLRIYLRDQDAAFREQQLASRLAPQLPVPQSRFVGVQSGYRFALIDYCRGISLREVLLGNEKQHGDSLLYQAGVLLGQIQTHRFNSAGFFDRELHIVKPENPTLAAFVDRQLTHPTASAQLSTAQRQRIATCFSRFAACLPNESPAHLVHGDYDPANLLVDKSDGAWRITAALDWEFAFAGSPLWDVANMLRYAHAMPASWASSFVDGLQATCLLPNQWQVTVHLLNLASLLDCLCRTEPARQPRRLQDILTLMNTIISQLSLEA</sequence>
<comment type="caution">
    <text evidence="2">The sequence shown here is derived from an EMBL/GenBank/DDBJ whole genome shotgun (WGS) entry which is preliminary data.</text>
</comment>
<dbReference type="EMBL" id="QZWB01000010">
    <property type="protein sequence ID" value="RJT45940.1"/>
    <property type="molecule type" value="Genomic_DNA"/>
</dbReference>
<organism evidence="2 3">
    <name type="scientific">Legionella taurinensis</name>
    <dbReference type="NCBI Taxonomy" id="70611"/>
    <lineage>
        <taxon>Bacteria</taxon>
        <taxon>Pseudomonadati</taxon>
        <taxon>Pseudomonadota</taxon>
        <taxon>Gammaproteobacteria</taxon>
        <taxon>Legionellales</taxon>
        <taxon>Legionellaceae</taxon>
        <taxon>Legionella</taxon>
    </lineage>
</organism>
<dbReference type="Pfam" id="PF01636">
    <property type="entry name" value="APH"/>
    <property type="match status" value="1"/>
</dbReference>
<feature type="domain" description="Aminoglycoside phosphotransferase" evidence="1">
    <location>
        <begin position="37"/>
        <end position="268"/>
    </location>
</feature>
<dbReference type="GO" id="GO:0016740">
    <property type="term" value="F:transferase activity"/>
    <property type="evidence" value="ECO:0007669"/>
    <property type="project" value="UniProtKB-KW"/>
</dbReference>
<accession>A0A3A5L313</accession>
<dbReference type="InterPro" id="IPR002575">
    <property type="entry name" value="Aminoglycoside_PTrfase"/>
</dbReference>
<protein>
    <submittedName>
        <fullName evidence="2">Aminoglycoside phosphotransferase family protein</fullName>
    </submittedName>
</protein>
<dbReference type="AlphaFoldDB" id="A0A3A5L313"/>
<dbReference type="SUPFAM" id="SSF56112">
    <property type="entry name" value="Protein kinase-like (PK-like)"/>
    <property type="match status" value="1"/>
</dbReference>
<evidence type="ECO:0000313" key="2">
    <source>
        <dbReference type="EMBL" id="RJT45940.1"/>
    </source>
</evidence>
<dbReference type="PANTHER" id="PTHR21310">
    <property type="entry name" value="AMINOGLYCOSIDE PHOSPHOTRANSFERASE-RELATED-RELATED"/>
    <property type="match status" value="1"/>
</dbReference>
<dbReference type="InterPro" id="IPR051678">
    <property type="entry name" value="AGP_Transferase"/>
</dbReference>
<reference evidence="2 3" key="1">
    <citation type="submission" date="2018-09" db="EMBL/GenBank/DDBJ databases">
        <title>Draft genome sequences of Legionella taurinensis isolated from water samples.</title>
        <authorList>
            <person name="Chakeri A."/>
            <person name="Allerberger F."/>
            <person name="Kundi M."/>
            <person name="Ruppitsch W."/>
            <person name="Schmid D."/>
        </authorList>
    </citation>
    <scope>NUCLEOTIDE SEQUENCE [LARGE SCALE GENOMIC DNA]</scope>
    <source>
        <strain evidence="2 3">4570-18-6</strain>
    </source>
</reference>
<proteinExistence type="predicted"/>
<dbReference type="Proteomes" id="UP000270757">
    <property type="component" value="Unassembled WGS sequence"/>
</dbReference>
<keyword evidence="2" id="KW-0808">Transferase</keyword>
<dbReference type="InterPro" id="IPR011009">
    <property type="entry name" value="Kinase-like_dom_sf"/>
</dbReference>
<dbReference type="RefSeq" id="WP_115301014.1">
    <property type="nucleotide sequence ID" value="NZ_QZWB01000010.1"/>
</dbReference>